<dbReference type="InterPro" id="IPR051915">
    <property type="entry name" value="Cellulose_Degrad_GH3"/>
</dbReference>
<keyword evidence="6" id="KW-1185">Reference proteome</keyword>
<dbReference type="GO" id="GO:0008422">
    <property type="term" value="F:beta-glucosidase activity"/>
    <property type="evidence" value="ECO:0007669"/>
    <property type="project" value="TreeGrafter"/>
</dbReference>
<dbReference type="Gene3D" id="3.40.50.1700">
    <property type="entry name" value="Glycoside hydrolase family 3 C-terminal domain"/>
    <property type="match status" value="1"/>
</dbReference>
<evidence type="ECO:0000256" key="1">
    <source>
        <dbReference type="ARBA" id="ARBA00022801"/>
    </source>
</evidence>
<name>A0A067L396_JATCU</name>
<dbReference type="OrthoDB" id="1730990at2759"/>
<feature type="region of interest" description="Disordered" evidence="3">
    <location>
        <begin position="1"/>
        <end position="31"/>
    </location>
</feature>
<keyword evidence="1" id="KW-0378">Hydrolase</keyword>
<dbReference type="InterPro" id="IPR036881">
    <property type="entry name" value="Glyco_hydro_3_C_sf"/>
</dbReference>
<evidence type="ECO:0000256" key="3">
    <source>
        <dbReference type="SAM" id="MobiDB-lite"/>
    </source>
</evidence>
<evidence type="ECO:0000256" key="2">
    <source>
        <dbReference type="ARBA" id="ARBA00023295"/>
    </source>
</evidence>
<dbReference type="InterPro" id="IPR002772">
    <property type="entry name" value="Glyco_hydro_3_C"/>
</dbReference>
<dbReference type="EMBL" id="KK914286">
    <property type="protein sequence ID" value="KDP42936.1"/>
    <property type="molecule type" value="Genomic_DNA"/>
</dbReference>
<dbReference type="PANTHER" id="PTHR30620:SF77">
    <property type="entry name" value="LYSOSOMAL BETA GLUCOSIDASE-LIKE"/>
    <property type="match status" value="1"/>
</dbReference>
<dbReference type="Proteomes" id="UP000027138">
    <property type="component" value="Unassembled WGS sequence"/>
</dbReference>
<keyword evidence="2" id="KW-0326">Glycosidase</keyword>
<evidence type="ECO:0000313" key="6">
    <source>
        <dbReference type="Proteomes" id="UP000027138"/>
    </source>
</evidence>
<proteinExistence type="predicted"/>
<gene>
    <name evidence="5" type="ORF">JCGZ_23878</name>
</gene>
<dbReference type="SUPFAM" id="SSF52279">
    <property type="entry name" value="Beta-D-glucan exohydrolase, C-terminal domain"/>
    <property type="match status" value="1"/>
</dbReference>
<feature type="domain" description="Glycoside hydrolase family 3 C-terminal" evidence="4">
    <location>
        <begin position="48"/>
        <end position="187"/>
    </location>
</feature>
<dbReference type="GO" id="GO:0009251">
    <property type="term" value="P:glucan catabolic process"/>
    <property type="evidence" value="ECO:0007669"/>
    <property type="project" value="TreeGrafter"/>
</dbReference>
<dbReference type="AlphaFoldDB" id="A0A067L396"/>
<evidence type="ECO:0000259" key="4">
    <source>
        <dbReference type="Pfam" id="PF01915"/>
    </source>
</evidence>
<evidence type="ECO:0000313" key="5">
    <source>
        <dbReference type="EMBL" id="KDP42936.1"/>
    </source>
</evidence>
<accession>A0A067L396</accession>
<reference evidence="5 6" key="1">
    <citation type="journal article" date="2014" name="PLoS ONE">
        <title>Global Analysis of Gene Expression Profiles in Physic Nut (Jatropha curcas L.) Seedlings Exposed to Salt Stress.</title>
        <authorList>
            <person name="Zhang L."/>
            <person name="Zhang C."/>
            <person name="Wu P."/>
            <person name="Chen Y."/>
            <person name="Li M."/>
            <person name="Jiang H."/>
            <person name="Wu G."/>
        </authorList>
    </citation>
    <scope>NUCLEOTIDE SEQUENCE [LARGE SCALE GENOMIC DNA]</scope>
    <source>
        <strain evidence="6">cv. GZQX0401</strain>
        <tissue evidence="5">Young leaves</tissue>
    </source>
</reference>
<protein>
    <recommendedName>
        <fullName evidence="4">Glycoside hydrolase family 3 C-terminal domain-containing protein</fullName>
    </recommendedName>
</protein>
<dbReference type="Pfam" id="PF01915">
    <property type="entry name" value="Glyco_hydro_3_C"/>
    <property type="match status" value="1"/>
</dbReference>
<sequence>MHPSVSVETKEPEQQSIQAPPPPPVIAEEKELPKAHRDLAREAVRKSLVLLKNGENADAPLLPLPKNAGRILVAGTHASNLGYQCGGWTITWQGVNGNNYTAGTTILSEISAAVDPSTEITYSENPEAAFVKANNFSYAIVVIGELPYAETNGDNLNLTITEPGPSVINNVCGTTKCVVVVISGRPLD</sequence>
<dbReference type="PANTHER" id="PTHR30620">
    <property type="entry name" value="PERIPLASMIC BETA-GLUCOSIDASE-RELATED"/>
    <property type="match status" value="1"/>
</dbReference>
<organism evidence="5 6">
    <name type="scientific">Jatropha curcas</name>
    <name type="common">Barbados nut</name>
    <dbReference type="NCBI Taxonomy" id="180498"/>
    <lineage>
        <taxon>Eukaryota</taxon>
        <taxon>Viridiplantae</taxon>
        <taxon>Streptophyta</taxon>
        <taxon>Embryophyta</taxon>
        <taxon>Tracheophyta</taxon>
        <taxon>Spermatophyta</taxon>
        <taxon>Magnoliopsida</taxon>
        <taxon>eudicotyledons</taxon>
        <taxon>Gunneridae</taxon>
        <taxon>Pentapetalae</taxon>
        <taxon>rosids</taxon>
        <taxon>fabids</taxon>
        <taxon>Malpighiales</taxon>
        <taxon>Euphorbiaceae</taxon>
        <taxon>Crotonoideae</taxon>
        <taxon>Jatropheae</taxon>
        <taxon>Jatropha</taxon>
    </lineage>
</organism>